<dbReference type="AlphaFoldDB" id="A0A2G5EYD0"/>
<keyword evidence="1" id="KW-0067">ATP-binding</keyword>
<organism evidence="3 4">
    <name type="scientific">Aquilegia coerulea</name>
    <name type="common">Rocky mountain columbine</name>
    <dbReference type="NCBI Taxonomy" id="218851"/>
    <lineage>
        <taxon>Eukaryota</taxon>
        <taxon>Viridiplantae</taxon>
        <taxon>Streptophyta</taxon>
        <taxon>Embryophyta</taxon>
        <taxon>Tracheophyta</taxon>
        <taxon>Spermatophyta</taxon>
        <taxon>Magnoliopsida</taxon>
        <taxon>Ranunculales</taxon>
        <taxon>Ranunculaceae</taxon>
        <taxon>Thalictroideae</taxon>
        <taxon>Aquilegia</taxon>
    </lineage>
</organism>
<reference evidence="3 4" key="1">
    <citation type="submission" date="2017-09" db="EMBL/GenBank/DDBJ databases">
        <title>WGS assembly of Aquilegia coerulea Goldsmith.</title>
        <authorList>
            <person name="Hodges S."/>
            <person name="Kramer E."/>
            <person name="Nordborg M."/>
            <person name="Tomkins J."/>
            <person name="Borevitz J."/>
            <person name="Derieg N."/>
            <person name="Yan J."/>
            <person name="Mihaltcheva S."/>
            <person name="Hayes R.D."/>
            <person name="Rokhsar D."/>
        </authorList>
    </citation>
    <scope>NUCLEOTIDE SEQUENCE [LARGE SCALE GENOMIC DNA]</scope>
    <source>
        <strain evidence="4">cv. Goldsmith</strain>
    </source>
</reference>
<evidence type="ECO:0000313" key="4">
    <source>
        <dbReference type="Proteomes" id="UP000230069"/>
    </source>
</evidence>
<dbReference type="GO" id="GO:0006281">
    <property type="term" value="P:DNA repair"/>
    <property type="evidence" value="ECO:0007669"/>
    <property type="project" value="UniProtKB-KW"/>
</dbReference>
<dbReference type="SUPFAM" id="SSF52540">
    <property type="entry name" value="P-loop containing nucleoside triphosphate hydrolases"/>
    <property type="match status" value="1"/>
</dbReference>
<feature type="domain" description="DNA helicase Pif1-like DEAD-box helicase" evidence="2">
    <location>
        <begin position="142"/>
        <end position="267"/>
    </location>
</feature>
<comment type="similarity">
    <text evidence="1">Belongs to the helicase family.</text>
</comment>
<dbReference type="EC" id="5.6.2.3" evidence="1"/>
<dbReference type="InParanoid" id="A0A2G5EYD0"/>
<dbReference type="GO" id="GO:0005524">
    <property type="term" value="F:ATP binding"/>
    <property type="evidence" value="ECO:0007669"/>
    <property type="project" value="UniProtKB-KW"/>
</dbReference>
<dbReference type="PANTHER" id="PTHR10492">
    <property type="match status" value="1"/>
</dbReference>
<keyword evidence="1" id="KW-0234">DNA repair</keyword>
<dbReference type="GO" id="GO:0016887">
    <property type="term" value="F:ATP hydrolysis activity"/>
    <property type="evidence" value="ECO:0007669"/>
    <property type="project" value="RHEA"/>
</dbReference>
<dbReference type="GO" id="GO:0006310">
    <property type="term" value="P:DNA recombination"/>
    <property type="evidence" value="ECO:0007669"/>
    <property type="project" value="UniProtKB-KW"/>
</dbReference>
<keyword evidence="1" id="KW-0378">Hydrolase</keyword>
<proteinExistence type="inferred from homology"/>
<evidence type="ECO:0000256" key="1">
    <source>
        <dbReference type="RuleBase" id="RU363044"/>
    </source>
</evidence>
<gene>
    <name evidence="3" type="ORF">AQUCO_00300366v1</name>
</gene>
<sequence length="278" mass="31862">MARGLLDDDGEWNERLRYAGTWSNASNLRDMFVTMLMFCEVSDPLDMWNKNWENLSDDILYKRRKITGNPNLQMTVEEIKNAALCEIELLLNDNNLSLTNFSPMPLPGMSTHYHVNNRLVQEELDYDHSELEREFSELHGHLNEEQRFVFDKVVHAVDSKEGGLYFVYGSGGTGKTFLWKTIMSRLRSKGKIVLAVASSGIASLLLLEGRTTHSRFKIPLEVDDYSTCNISQKTDLAQLIQRADLVVWDEAPMNHRNIFEAVDKTFQGDLGFGHHFLV</sequence>
<dbReference type="GO" id="GO:0000723">
    <property type="term" value="P:telomere maintenance"/>
    <property type="evidence" value="ECO:0007669"/>
    <property type="project" value="InterPro"/>
</dbReference>
<dbReference type="InterPro" id="IPR010285">
    <property type="entry name" value="DNA_helicase_pif1-like_DEAD"/>
</dbReference>
<keyword evidence="1" id="KW-0547">Nucleotide-binding</keyword>
<evidence type="ECO:0000259" key="2">
    <source>
        <dbReference type="Pfam" id="PF05970"/>
    </source>
</evidence>
<protein>
    <recommendedName>
        <fullName evidence="1">ATP-dependent DNA helicase</fullName>
        <ecNumber evidence="1">5.6.2.3</ecNumber>
    </recommendedName>
</protein>
<dbReference type="STRING" id="218851.A0A2G5EYD0"/>
<dbReference type="GO" id="GO:0043139">
    <property type="term" value="F:5'-3' DNA helicase activity"/>
    <property type="evidence" value="ECO:0007669"/>
    <property type="project" value="UniProtKB-EC"/>
</dbReference>
<dbReference type="OrthoDB" id="1927241at2759"/>
<keyword evidence="1" id="KW-0347">Helicase</keyword>
<accession>A0A2G5EYD0</accession>
<dbReference type="InterPro" id="IPR027417">
    <property type="entry name" value="P-loop_NTPase"/>
</dbReference>
<keyword evidence="4" id="KW-1185">Reference proteome</keyword>
<keyword evidence="1" id="KW-0233">DNA recombination</keyword>
<dbReference type="EMBL" id="KZ305020">
    <property type="protein sequence ID" value="PIA60793.1"/>
    <property type="molecule type" value="Genomic_DNA"/>
</dbReference>
<dbReference type="PANTHER" id="PTHR10492:SF57">
    <property type="entry name" value="ATP-DEPENDENT DNA HELICASE"/>
    <property type="match status" value="1"/>
</dbReference>
<comment type="catalytic activity">
    <reaction evidence="1">
        <text>ATP + H2O = ADP + phosphate + H(+)</text>
        <dbReference type="Rhea" id="RHEA:13065"/>
        <dbReference type="ChEBI" id="CHEBI:15377"/>
        <dbReference type="ChEBI" id="CHEBI:15378"/>
        <dbReference type="ChEBI" id="CHEBI:30616"/>
        <dbReference type="ChEBI" id="CHEBI:43474"/>
        <dbReference type="ChEBI" id="CHEBI:456216"/>
        <dbReference type="EC" id="5.6.2.3"/>
    </reaction>
</comment>
<dbReference type="Proteomes" id="UP000230069">
    <property type="component" value="Unassembled WGS sequence"/>
</dbReference>
<keyword evidence="1" id="KW-0227">DNA damage</keyword>
<dbReference type="Gene3D" id="3.40.50.300">
    <property type="entry name" value="P-loop containing nucleotide triphosphate hydrolases"/>
    <property type="match status" value="1"/>
</dbReference>
<comment type="cofactor">
    <cofactor evidence="1">
        <name>Mg(2+)</name>
        <dbReference type="ChEBI" id="CHEBI:18420"/>
    </cofactor>
</comment>
<name>A0A2G5EYD0_AQUCA</name>
<evidence type="ECO:0000313" key="3">
    <source>
        <dbReference type="EMBL" id="PIA60793.1"/>
    </source>
</evidence>
<dbReference type="Pfam" id="PF05970">
    <property type="entry name" value="PIF1"/>
    <property type="match status" value="1"/>
</dbReference>